<dbReference type="GO" id="GO:0003677">
    <property type="term" value="F:DNA binding"/>
    <property type="evidence" value="ECO:0007669"/>
    <property type="project" value="UniProtKB-KW"/>
</dbReference>
<dbReference type="GO" id="GO:0000166">
    <property type="term" value="F:nucleotide binding"/>
    <property type="evidence" value="ECO:0007669"/>
    <property type="project" value="InterPro"/>
</dbReference>
<dbReference type="NCBIfam" id="TIGR01443">
    <property type="entry name" value="intein_Cterm"/>
    <property type="match status" value="1"/>
</dbReference>
<proteinExistence type="inferred from homology"/>
<dbReference type="PANTHER" id="PTHR10322">
    <property type="entry name" value="DNA POLYMERASE CATALYTIC SUBUNIT"/>
    <property type="match status" value="1"/>
</dbReference>
<dbReference type="GO" id="GO:0043625">
    <property type="term" value="C:delta DNA polymerase complex"/>
    <property type="evidence" value="ECO:0007669"/>
    <property type="project" value="TreeGrafter"/>
</dbReference>
<dbReference type="InterPro" id="IPR030934">
    <property type="entry name" value="Intein_C"/>
</dbReference>
<dbReference type="InterPro" id="IPR004042">
    <property type="entry name" value="Intein_endonuc_central"/>
</dbReference>
<evidence type="ECO:0000256" key="1">
    <source>
        <dbReference type="ARBA" id="ARBA00005755"/>
    </source>
</evidence>
<dbReference type="InterPro" id="IPR050240">
    <property type="entry name" value="DNA_pol_type-B"/>
</dbReference>
<comment type="catalytic activity">
    <reaction evidence="10">
        <text>DNA(n) + a 2'-deoxyribonucleoside 5'-triphosphate = DNA(n+1) + diphosphate</text>
        <dbReference type="Rhea" id="RHEA:22508"/>
        <dbReference type="Rhea" id="RHEA-COMP:17339"/>
        <dbReference type="Rhea" id="RHEA-COMP:17340"/>
        <dbReference type="ChEBI" id="CHEBI:33019"/>
        <dbReference type="ChEBI" id="CHEBI:61560"/>
        <dbReference type="ChEBI" id="CHEBI:173112"/>
        <dbReference type="EC" id="2.7.7.7"/>
    </reaction>
</comment>
<feature type="compositionally biased region" description="Acidic residues" evidence="11">
    <location>
        <begin position="383"/>
        <end position="400"/>
    </location>
</feature>
<dbReference type="GO" id="GO:0045004">
    <property type="term" value="P:DNA replication proofreading"/>
    <property type="evidence" value="ECO:0007669"/>
    <property type="project" value="TreeGrafter"/>
</dbReference>
<dbReference type="InterPro" id="IPR006142">
    <property type="entry name" value="INTEIN"/>
</dbReference>
<dbReference type="GO" id="GO:0008296">
    <property type="term" value="F:3'-5'-DNA exonuclease activity"/>
    <property type="evidence" value="ECO:0007669"/>
    <property type="project" value="TreeGrafter"/>
</dbReference>
<protein>
    <recommendedName>
        <fullName evidence="3">DNA polymerase</fullName>
        <ecNumber evidence="2">2.7.7.7</ecNumber>
    </recommendedName>
</protein>
<dbReference type="SUPFAM" id="SSF55608">
    <property type="entry name" value="Homing endonucleases"/>
    <property type="match status" value="1"/>
</dbReference>
<dbReference type="InterPro" id="IPR027434">
    <property type="entry name" value="Homing_endonucl"/>
</dbReference>
<dbReference type="Gene3D" id="3.30.342.10">
    <property type="entry name" value="DNA Polymerase, chain B, domain 1"/>
    <property type="match status" value="1"/>
</dbReference>
<dbReference type="InterPro" id="IPR036844">
    <property type="entry name" value="Hint_dom_sf"/>
</dbReference>
<dbReference type="InterPro" id="IPR006133">
    <property type="entry name" value="DNA-dir_DNA_pol_B_exonuc"/>
</dbReference>
<evidence type="ECO:0000259" key="12">
    <source>
        <dbReference type="PROSITE" id="PS50819"/>
    </source>
</evidence>
<name>A0A6C0HSM3_9ZZZZ</name>
<dbReference type="Pfam" id="PF03104">
    <property type="entry name" value="DNA_pol_B_exo1"/>
    <property type="match status" value="2"/>
</dbReference>
<dbReference type="InterPro" id="IPR036397">
    <property type="entry name" value="RNaseH_sf"/>
</dbReference>
<evidence type="ECO:0000256" key="8">
    <source>
        <dbReference type="ARBA" id="ARBA00023000"/>
    </source>
</evidence>
<dbReference type="SMART" id="SM00486">
    <property type="entry name" value="POLBc"/>
    <property type="match status" value="1"/>
</dbReference>
<evidence type="ECO:0000256" key="7">
    <source>
        <dbReference type="ARBA" id="ARBA00022932"/>
    </source>
</evidence>
<dbReference type="Pfam" id="PF14528">
    <property type="entry name" value="LAGLIDADG_3"/>
    <property type="match status" value="1"/>
</dbReference>
<dbReference type="InterPro" id="IPR042087">
    <property type="entry name" value="DNA_pol_B_thumb"/>
</dbReference>
<dbReference type="GO" id="GO:0004519">
    <property type="term" value="F:endonuclease activity"/>
    <property type="evidence" value="ECO:0007669"/>
    <property type="project" value="InterPro"/>
</dbReference>
<reference evidence="13" key="1">
    <citation type="journal article" date="2020" name="Nature">
        <title>Giant virus diversity and host interactions through global metagenomics.</title>
        <authorList>
            <person name="Schulz F."/>
            <person name="Roux S."/>
            <person name="Paez-Espino D."/>
            <person name="Jungbluth S."/>
            <person name="Walsh D.A."/>
            <person name="Denef V.J."/>
            <person name="McMahon K.D."/>
            <person name="Konstantinidis K.T."/>
            <person name="Eloe-Fadrosh E.A."/>
            <person name="Kyrpides N.C."/>
            <person name="Woyke T."/>
        </authorList>
    </citation>
    <scope>NUCLEOTIDE SEQUENCE</scope>
    <source>
        <strain evidence="13">GVMAG-M-3300023184-168</strain>
    </source>
</reference>
<dbReference type="InterPro" id="IPR003586">
    <property type="entry name" value="Hint_dom_C"/>
</dbReference>
<dbReference type="SUPFAM" id="SSF51294">
    <property type="entry name" value="Hedgehog/intein (Hint) domain"/>
    <property type="match status" value="1"/>
</dbReference>
<dbReference type="GO" id="GO:0016539">
    <property type="term" value="P:intein-mediated protein splicing"/>
    <property type="evidence" value="ECO:0007669"/>
    <property type="project" value="InterPro"/>
</dbReference>
<dbReference type="Gene3D" id="1.10.287.690">
    <property type="entry name" value="Helix hairpin bin"/>
    <property type="match status" value="1"/>
</dbReference>
<dbReference type="PRINTS" id="PR00379">
    <property type="entry name" value="INTEIN"/>
</dbReference>
<evidence type="ECO:0000256" key="5">
    <source>
        <dbReference type="ARBA" id="ARBA00022695"/>
    </source>
</evidence>
<keyword evidence="6" id="KW-0068">Autocatalytic cleavage</keyword>
<dbReference type="Pfam" id="PF00136">
    <property type="entry name" value="DNA_pol_B"/>
    <property type="match status" value="2"/>
</dbReference>
<feature type="domain" description="DOD-type homing endonuclease" evidence="12">
    <location>
        <begin position="1174"/>
        <end position="1320"/>
    </location>
</feature>
<organism evidence="13">
    <name type="scientific">viral metagenome</name>
    <dbReference type="NCBI Taxonomy" id="1070528"/>
    <lineage>
        <taxon>unclassified sequences</taxon>
        <taxon>metagenomes</taxon>
        <taxon>organismal metagenomes</taxon>
    </lineage>
</organism>
<evidence type="ECO:0000256" key="11">
    <source>
        <dbReference type="SAM" id="MobiDB-lite"/>
    </source>
</evidence>
<dbReference type="Gene3D" id="3.10.28.10">
    <property type="entry name" value="Homing endonucleases"/>
    <property type="match status" value="1"/>
</dbReference>
<accession>A0A6C0HSM3</accession>
<dbReference type="InterPro" id="IPR043502">
    <property type="entry name" value="DNA/RNA_pol_sf"/>
</dbReference>
<keyword evidence="8" id="KW-0651">Protein splicing</keyword>
<dbReference type="Gene3D" id="3.90.1600.10">
    <property type="entry name" value="Palm domain of DNA polymerase"/>
    <property type="match status" value="2"/>
</dbReference>
<dbReference type="InterPro" id="IPR012337">
    <property type="entry name" value="RNaseH-like_sf"/>
</dbReference>
<dbReference type="InterPro" id="IPR006172">
    <property type="entry name" value="DNA-dir_DNA_pol_B"/>
</dbReference>
<dbReference type="EC" id="2.7.7.7" evidence="2"/>
<dbReference type="InterPro" id="IPR004860">
    <property type="entry name" value="LAGLIDADG_dom"/>
</dbReference>
<dbReference type="Gene3D" id="2.170.16.10">
    <property type="entry name" value="Hedgehog/Intein (Hint) domain"/>
    <property type="match status" value="1"/>
</dbReference>
<evidence type="ECO:0000313" key="13">
    <source>
        <dbReference type="EMBL" id="QHT83738.1"/>
    </source>
</evidence>
<sequence length="1687" mass="194918">MQESKTIIKKSKKPLIKKFFRLFDFNIYDEIQLEDDSDNSSESSYGNEKNKKFAKDEKIFVIQMFGVNEKGETCSLYVKDFQPFFFILIGKEWKNREMVEMVKEIKTKIGKKYQDSIVKHEIVEYKKLYGFTAGKRDKFVKLTFKNTEVMNRVKNLWYTYTENQERKKTGFKFLNTNLELYESGNIPPLLRFFHINEISPSGWISFYLSRVMRSETKTTTCDYEYVCPLKEIKPEPTKLDRVPFKICSFDIEASSSHGDFPIPIKTYKRLASNIIDTFYKQSSYITDIPLLSNFIQRAILTAFGYSKFDGIDVVYPKTKPSKDRTLSLIKILLNESLENAKKANTEEDNTNLLRIDNMFETMIEKQNQGNNIESSENIIAIENEDDMNNGDSDNDDDSDKEDVKTPVFKKPTKKSVSPDKITDILFNKDLKRDEKIQILNDVLTRLFPRLEGDKVTFIGSTFLRYGEQEPYMNHCVVLGSCDPVEGVIIDPVNNEKTLLLKWSELMQKENPDIIIGYNIFGFDYEFLFRRAEENECVRDFMLLSRKIGEMSAKQKRDNPSQLDIETTKLAIASGEYDLRYFKMTGRLQIDLYATFRRDFIMSSYKLDDVAGQFICDTIKRTEHVEHEQWGQVTELYSQNLMGIHVNDFIHIELSGYTTEYHKRGQKFKVLHIYRDREVIENVKGQEKTVLYNVLVIEGHEVFDKTKSIKWGMAKDDVSPKDIFRLANGSSSDRAIVAKYCIQDCNLVHHLINKVDCITGFSEMANICCVPISFLIFRGQGIKLTSFVAKKCMENQMLMPDLEKSNDFTGYQGAIVLPPKCAMYIDNPVACVDYSSLYPSAMISQNYSHDSLVWVKEYDLDNILIKEKGERNNKGEYEYDNLPGYEYIDIEYDNFIYMRAQGKEKSAAKKTKIGKIICRWAQLPHGKKSILPSILQELLKARSDTRKLIKTEKDPFMQNILDKRQLAYKVTANSLYGQCGSRTSSFYQKNIAACTTATGRTMITYARRMIEEVYGDSICNSALMGPVLTKAEYVYGDSVADYTPVYIRFNGIIDICTIESLAEKYGQEEWKKCSEEGKQEKEFCEMKEGVESWSDNGWTKLYRVIRHKLAPHKKMVRILTHTGLVDVTDDHSLLLVDGSEISPKDCSIKTELLHNPLPMNQYNNINNITESQAKVMGFFFGDGSCGNYICPSGNKSSWALNNASLDLIDKYLNLCEKSYPEFDWCVMDTMESSNVYKISPRCNIYGSIANFVKNYRNKMYYQNSKIIPNEILFGNENIRKAFWEGMYDADGDKDANGYVRIDQKNQISASNIQLLASSLGWKTSINTRTDKQNIYRITMTKKTQRKNPIAIKKINNIEYEGYVYDLTTENHHFAAGVGDLIVHNTDSVFFTFNLRNTETNEKIVGKPALEITIELAKEAAKLCSQWLKTPMELAYEKTLMPFILLSKKRYVGILYEDDPNKGKLKYMGLPLKRRDSCDIVKDIYGGVLDILLKSTDTSLVILYLNQQLENLISGNISMEKLMITKALRSDYKNPESIGHNVLAERIGERDPGNKPKSGDRIKFVFIVNNNKKSLQGHRMETPEFIIENNIKIDYIHYINNQIMKPLQQLIGLDIENILKTIGKHGIAKEYRKQIRKLENEYPDLEIFMKKKEKISAAEVKKLIFDKIIQKVHNEQNGIRTINDFFIKK</sequence>
<dbReference type="PANTHER" id="PTHR10322:SF23">
    <property type="entry name" value="DNA POLYMERASE DELTA CATALYTIC SUBUNIT"/>
    <property type="match status" value="1"/>
</dbReference>
<evidence type="ECO:0000256" key="4">
    <source>
        <dbReference type="ARBA" id="ARBA00022679"/>
    </source>
</evidence>
<evidence type="ECO:0000256" key="2">
    <source>
        <dbReference type="ARBA" id="ARBA00012417"/>
    </source>
</evidence>
<dbReference type="SUPFAM" id="SSF53098">
    <property type="entry name" value="Ribonuclease H-like"/>
    <property type="match status" value="1"/>
</dbReference>
<dbReference type="SMART" id="SM00305">
    <property type="entry name" value="HintC"/>
    <property type="match status" value="1"/>
</dbReference>
<dbReference type="PRINTS" id="PR00106">
    <property type="entry name" value="DNAPOLB"/>
</dbReference>
<evidence type="ECO:0000256" key="10">
    <source>
        <dbReference type="ARBA" id="ARBA00049244"/>
    </source>
</evidence>
<dbReference type="Gene3D" id="1.10.132.60">
    <property type="entry name" value="DNA polymerase family B, C-terminal domain"/>
    <property type="match status" value="1"/>
</dbReference>
<dbReference type="InterPro" id="IPR023211">
    <property type="entry name" value="DNA_pol_palm_dom_sf"/>
</dbReference>
<dbReference type="SUPFAM" id="SSF56672">
    <property type="entry name" value="DNA/RNA polymerases"/>
    <property type="match status" value="1"/>
</dbReference>
<evidence type="ECO:0000256" key="6">
    <source>
        <dbReference type="ARBA" id="ARBA00022813"/>
    </source>
</evidence>
<feature type="region of interest" description="Disordered" evidence="11">
    <location>
        <begin position="383"/>
        <end position="415"/>
    </location>
</feature>
<dbReference type="Gene3D" id="3.30.420.10">
    <property type="entry name" value="Ribonuclease H-like superfamily/Ribonuclease H"/>
    <property type="match status" value="2"/>
</dbReference>
<dbReference type="GO" id="GO:0006287">
    <property type="term" value="P:base-excision repair, gap-filling"/>
    <property type="evidence" value="ECO:0007669"/>
    <property type="project" value="TreeGrafter"/>
</dbReference>
<dbReference type="InterPro" id="IPR006134">
    <property type="entry name" value="DNA-dir_DNA_pol_B_multi_dom"/>
</dbReference>
<dbReference type="PROSITE" id="PS50819">
    <property type="entry name" value="INTEIN_ENDONUCLEASE"/>
    <property type="match status" value="1"/>
</dbReference>
<dbReference type="GO" id="GO:0003887">
    <property type="term" value="F:DNA-directed DNA polymerase activity"/>
    <property type="evidence" value="ECO:0007669"/>
    <property type="project" value="UniProtKB-KW"/>
</dbReference>
<keyword evidence="5" id="KW-0548">Nucleotidyltransferase</keyword>
<keyword evidence="7" id="KW-0239">DNA-directed DNA polymerase</keyword>
<dbReference type="EMBL" id="MN740011">
    <property type="protein sequence ID" value="QHT83738.1"/>
    <property type="molecule type" value="Genomic_DNA"/>
</dbReference>
<dbReference type="GO" id="GO:0006297">
    <property type="term" value="P:nucleotide-excision repair, DNA gap filling"/>
    <property type="evidence" value="ECO:0007669"/>
    <property type="project" value="TreeGrafter"/>
</dbReference>
<evidence type="ECO:0000256" key="3">
    <source>
        <dbReference type="ARBA" id="ARBA00015749"/>
    </source>
</evidence>
<dbReference type="PROSITE" id="PS50818">
    <property type="entry name" value="INTEIN_C_TER"/>
    <property type="match status" value="1"/>
</dbReference>
<keyword evidence="9" id="KW-0238">DNA-binding</keyword>
<keyword evidence="4" id="KW-0808">Transferase</keyword>
<comment type="similarity">
    <text evidence="1">Belongs to the DNA polymerase type-B family.</text>
</comment>
<evidence type="ECO:0000256" key="9">
    <source>
        <dbReference type="ARBA" id="ARBA00023125"/>
    </source>
</evidence>